<dbReference type="VEuPathDB" id="FungiDB:AMAG_01744"/>
<dbReference type="AlphaFoldDB" id="A0A0L0RZN3"/>
<name>A0A0L0RZN3_ALLM3</name>
<accession>A0A0L0RZN3</accession>
<reference evidence="3" key="2">
    <citation type="submission" date="2009-11" db="EMBL/GenBank/DDBJ databases">
        <title>The Genome Sequence of Allomyces macrogynus strain ATCC 38327.</title>
        <authorList>
            <consortium name="The Broad Institute Genome Sequencing Platform"/>
            <person name="Russ C."/>
            <person name="Cuomo C."/>
            <person name="Shea T."/>
            <person name="Young S.K."/>
            <person name="Zeng Q."/>
            <person name="Koehrsen M."/>
            <person name="Haas B."/>
            <person name="Borodovsky M."/>
            <person name="Guigo R."/>
            <person name="Alvarado L."/>
            <person name="Berlin A."/>
            <person name="Borenstein D."/>
            <person name="Chen Z."/>
            <person name="Engels R."/>
            <person name="Freedman E."/>
            <person name="Gellesch M."/>
            <person name="Goldberg J."/>
            <person name="Griggs A."/>
            <person name="Gujja S."/>
            <person name="Heiman D."/>
            <person name="Hepburn T."/>
            <person name="Howarth C."/>
            <person name="Jen D."/>
            <person name="Larson L."/>
            <person name="Lewis B."/>
            <person name="Mehta T."/>
            <person name="Park D."/>
            <person name="Pearson M."/>
            <person name="Roberts A."/>
            <person name="Saif S."/>
            <person name="Shenoy N."/>
            <person name="Sisk P."/>
            <person name="Stolte C."/>
            <person name="Sykes S."/>
            <person name="Walk T."/>
            <person name="White J."/>
            <person name="Yandava C."/>
            <person name="Burger G."/>
            <person name="Gray M.W."/>
            <person name="Holland P.W.H."/>
            <person name="King N."/>
            <person name="Lang F.B.F."/>
            <person name="Roger A.J."/>
            <person name="Ruiz-Trillo I."/>
            <person name="Lander E."/>
            <person name="Nusbaum C."/>
        </authorList>
    </citation>
    <scope>NUCLEOTIDE SEQUENCE [LARGE SCALE GENOMIC DNA]</scope>
    <source>
        <strain evidence="3">ATCC 38327</strain>
    </source>
</reference>
<reference evidence="2 3" key="1">
    <citation type="submission" date="2009-11" db="EMBL/GenBank/DDBJ databases">
        <title>Annotation of Allomyces macrogynus ATCC 38327.</title>
        <authorList>
            <consortium name="The Broad Institute Genome Sequencing Platform"/>
            <person name="Russ C."/>
            <person name="Cuomo C."/>
            <person name="Burger G."/>
            <person name="Gray M.W."/>
            <person name="Holland P.W.H."/>
            <person name="King N."/>
            <person name="Lang F.B.F."/>
            <person name="Roger A.J."/>
            <person name="Ruiz-Trillo I."/>
            <person name="Young S.K."/>
            <person name="Zeng Q."/>
            <person name="Gargeya S."/>
            <person name="Fitzgerald M."/>
            <person name="Haas B."/>
            <person name="Abouelleil A."/>
            <person name="Alvarado L."/>
            <person name="Arachchi H.M."/>
            <person name="Berlin A."/>
            <person name="Chapman S.B."/>
            <person name="Gearin G."/>
            <person name="Goldberg J."/>
            <person name="Griggs A."/>
            <person name="Gujja S."/>
            <person name="Hansen M."/>
            <person name="Heiman D."/>
            <person name="Howarth C."/>
            <person name="Larimer J."/>
            <person name="Lui A."/>
            <person name="MacDonald P.J.P."/>
            <person name="McCowen C."/>
            <person name="Montmayeur A."/>
            <person name="Murphy C."/>
            <person name="Neiman D."/>
            <person name="Pearson M."/>
            <person name="Priest M."/>
            <person name="Roberts A."/>
            <person name="Saif S."/>
            <person name="Shea T."/>
            <person name="Sisk P."/>
            <person name="Stolte C."/>
            <person name="Sykes S."/>
            <person name="Wortman J."/>
            <person name="Nusbaum C."/>
            <person name="Birren B."/>
        </authorList>
    </citation>
    <scope>NUCLEOTIDE SEQUENCE [LARGE SCALE GENOMIC DNA]</scope>
    <source>
        <strain evidence="2 3">ATCC 38327</strain>
    </source>
</reference>
<proteinExistence type="predicted"/>
<evidence type="ECO:0000313" key="3">
    <source>
        <dbReference type="Proteomes" id="UP000054350"/>
    </source>
</evidence>
<gene>
    <name evidence="2" type="ORF">AMAG_01744</name>
</gene>
<evidence type="ECO:0000313" key="2">
    <source>
        <dbReference type="EMBL" id="KNE55877.1"/>
    </source>
</evidence>
<keyword evidence="3" id="KW-1185">Reference proteome</keyword>
<evidence type="ECO:0000256" key="1">
    <source>
        <dbReference type="SAM" id="MobiDB-lite"/>
    </source>
</evidence>
<feature type="region of interest" description="Disordered" evidence="1">
    <location>
        <begin position="269"/>
        <end position="290"/>
    </location>
</feature>
<protein>
    <submittedName>
        <fullName evidence="2">Uncharacterized protein</fullName>
    </submittedName>
</protein>
<sequence>MRQFDLDLGAFVLDTQVAYDHWRALSDRVLAHYQHVAAKTPSTTAPLLPLRTDLVHPKSNPRGASAAGAGDQTSMAPLMAVDGTNLDQAGLNDAYAACRFPTNDLKSRTSRSDAAQTRYAVRDVAYLCQTSQHMQMAIAYLAHWAAMLDSHGLLRSLLPSLADDTASSSAASNADPNASVVPADVPLVWAMAMVLHATEELRLALGSAGRTALSKRVGGVRQIAVDYPRVFRFLRAHPNAIDPAGGAGALWTAARVELAVSIESVRKTLDDPPSTGAAGGGRSGSVRDAVASRKPAVDMNAVLTDL</sequence>
<dbReference type="EMBL" id="GG745329">
    <property type="protein sequence ID" value="KNE55877.1"/>
    <property type="molecule type" value="Genomic_DNA"/>
</dbReference>
<organism evidence="2 3">
    <name type="scientific">Allomyces macrogynus (strain ATCC 38327)</name>
    <name type="common">Allomyces javanicus var. macrogynus</name>
    <dbReference type="NCBI Taxonomy" id="578462"/>
    <lineage>
        <taxon>Eukaryota</taxon>
        <taxon>Fungi</taxon>
        <taxon>Fungi incertae sedis</taxon>
        <taxon>Blastocladiomycota</taxon>
        <taxon>Blastocladiomycetes</taxon>
        <taxon>Blastocladiales</taxon>
        <taxon>Blastocladiaceae</taxon>
        <taxon>Allomyces</taxon>
    </lineage>
</organism>
<dbReference type="Proteomes" id="UP000054350">
    <property type="component" value="Unassembled WGS sequence"/>
</dbReference>